<sequence>MGGNASPDIADLTMSVMEYRFLRKNPGFHLHLFQYINDILVVNCANFAESVSNIYGPNLQLNTTYSGQMPLS</sequence>
<dbReference type="Proteomes" id="UP000271098">
    <property type="component" value="Unassembled WGS sequence"/>
</dbReference>
<dbReference type="EMBL" id="UYRT01080536">
    <property type="protein sequence ID" value="VDN22925.1"/>
    <property type="molecule type" value="Genomic_DNA"/>
</dbReference>
<reference evidence="3" key="1">
    <citation type="submission" date="2016-06" db="UniProtKB">
        <authorList>
            <consortium name="WormBaseParasite"/>
        </authorList>
    </citation>
    <scope>IDENTIFICATION</scope>
</reference>
<proteinExistence type="predicted"/>
<name>A0A183DYG2_9BILA</name>
<evidence type="ECO:0000313" key="1">
    <source>
        <dbReference type="EMBL" id="VDN22925.1"/>
    </source>
</evidence>
<dbReference type="AlphaFoldDB" id="A0A183DYG2"/>
<accession>A0A183DYG2</accession>
<gene>
    <name evidence="1" type="ORF">GPUH_LOCUS13753</name>
</gene>
<keyword evidence="2" id="KW-1185">Reference proteome</keyword>
<dbReference type="WBParaSite" id="GPUH_0001376801-mRNA-1">
    <property type="protein sequence ID" value="GPUH_0001376801-mRNA-1"/>
    <property type="gene ID" value="GPUH_0001376801"/>
</dbReference>
<protein>
    <submittedName>
        <fullName evidence="3">Reverse transcriptase domain-containing protein</fullName>
    </submittedName>
</protein>
<reference evidence="1 2" key="2">
    <citation type="submission" date="2018-11" db="EMBL/GenBank/DDBJ databases">
        <authorList>
            <consortium name="Pathogen Informatics"/>
        </authorList>
    </citation>
    <scope>NUCLEOTIDE SEQUENCE [LARGE SCALE GENOMIC DNA]</scope>
</reference>
<evidence type="ECO:0000313" key="3">
    <source>
        <dbReference type="WBParaSite" id="GPUH_0001376801-mRNA-1"/>
    </source>
</evidence>
<dbReference type="OrthoDB" id="8067420at2759"/>
<organism evidence="3">
    <name type="scientific">Gongylonema pulchrum</name>
    <dbReference type="NCBI Taxonomy" id="637853"/>
    <lineage>
        <taxon>Eukaryota</taxon>
        <taxon>Metazoa</taxon>
        <taxon>Ecdysozoa</taxon>
        <taxon>Nematoda</taxon>
        <taxon>Chromadorea</taxon>
        <taxon>Rhabditida</taxon>
        <taxon>Spirurina</taxon>
        <taxon>Spiruromorpha</taxon>
        <taxon>Spiruroidea</taxon>
        <taxon>Gongylonematidae</taxon>
        <taxon>Gongylonema</taxon>
    </lineage>
</organism>
<evidence type="ECO:0000313" key="2">
    <source>
        <dbReference type="Proteomes" id="UP000271098"/>
    </source>
</evidence>